<gene>
    <name evidence="1" type="ORF">GAQ59_25085</name>
</gene>
<dbReference type="AlphaFoldDB" id="A0A6I0KLE7"/>
<reference evidence="1 2" key="1">
    <citation type="journal article" date="2019" name="Nat. Med.">
        <title>A library of human gut bacterial isolates paired with longitudinal multiomics data enables mechanistic microbiome research.</title>
        <authorList>
            <person name="Poyet M."/>
            <person name="Groussin M."/>
            <person name="Gibbons S.M."/>
            <person name="Avila-Pacheco J."/>
            <person name="Jiang X."/>
            <person name="Kearney S.M."/>
            <person name="Perrotta A.R."/>
            <person name="Berdy B."/>
            <person name="Zhao S."/>
            <person name="Lieberman T.D."/>
            <person name="Swanson P.K."/>
            <person name="Smith M."/>
            <person name="Roesemann S."/>
            <person name="Alexander J.E."/>
            <person name="Rich S.A."/>
            <person name="Livny J."/>
            <person name="Vlamakis H."/>
            <person name="Clish C."/>
            <person name="Bullock K."/>
            <person name="Deik A."/>
            <person name="Scott J."/>
            <person name="Pierce K.A."/>
            <person name="Xavier R.J."/>
            <person name="Alm E.J."/>
        </authorList>
    </citation>
    <scope>NUCLEOTIDE SEQUENCE [LARGE SCALE GENOMIC DNA]</scope>
    <source>
        <strain evidence="1 2">BIOML-A27</strain>
    </source>
</reference>
<sequence length="257" mass="30000">HISSYAVRPKPVFENAVVNTSILLFKKTETPCQHLFSTKMHRRGNEFELQRLIDNLNFVDVNGYTMIGRIPKIGSEMEKDILTKIFKNTPIKTLYDDKGEPIYYRTTGGRYFKVVTNYPTGSTKEKPLYFQKRISNAIGCILSSSLAFWFYQIYSNNLDWKTYEIENFTIPQLSTKDIEYLNKLYSLYLSDIEAKANIRTTSGESTYNVDSFKEYKIVRSKAIIDEIDDYICPLYGLTQKENDFIKNYELEFRLAGE</sequence>
<protein>
    <submittedName>
        <fullName evidence="1">DNA modification methylase</fullName>
    </submittedName>
</protein>
<dbReference type="Proteomes" id="UP000433928">
    <property type="component" value="Unassembled WGS sequence"/>
</dbReference>
<dbReference type="EMBL" id="WCUG01000369">
    <property type="protein sequence ID" value="KAB4154245.1"/>
    <property type="molecule type" value="Genomic_DNA"/>
</dbReference>
<comment type="caution">
    <text evidence="1">The sequence shown here is derived from an EMBL/GenBank/DDBJ whole genome shotgun (WGS) entry which is preliminary data.</text>
</comment>
<keyword evidence="1" id="KW-0808">Transferase</keyword>
<keyword evidence="1" id="KW-0489">Methyltransferase</keyword>
<evidence type="ECO:0000313" key="1">
    <source>
        <dbReference type="EMBL" id="KAB4154245.1"/>
    </source>
</evidence>
<dbReference type="GO" id="GO:0008168">
    <property type="term" value="F:methyltransferase activity"/>
    <property type="evidence" value="ECO:0007669"/>
    <property type="project" value="UniProtKB-KW"/>
</dbReference>
<evidence type="ECO:0000313" key="2">
    <source>
        <dbReference type="Proteomes" id="UP000433928"/>
    </source>
</evidence>
<accession>A0A6I0KLE7</accession>
<organism evidence="1 2">
    <name type="scientific">Bacteroides uniformis</name>
    <dbReference type="NCBI Taxonomy" id="820"/>
    <lineage>
        <taxon>Bacteria</taxon>
        <taxon>Pseudomonadati</taxon>
        <taxon>Bacteroidota</taxon>
        <taxon>Bacteroidia</taxon>
        <taxon>Bacteroidales</taxon>
        <taxon>Bacteroidaceae</taxon>
        <taxon>Bacteroides</taxon>
    </lineage>
</organism>
<proteinExistence type="predicted"/>
<dbReference type="GO" id="GO:0032259">
    <property type="term" value="P:methylation"/>
    <property type="evidence" value="ECO:0007669"/>
    <property type="project" value="UniProtKB-KW"/>
</dbReference>
<name>A0A6I0KLE7_BACUN</name>
<feature type="non-terminal residue" evidence="1">
    <location>
        <position position="1"/>
    </location>
</feature>